<dbReference type="RefSeq" id="WP_126194461.1">
    <property type="nucleotide sequence ID" value="NZ_CP085954.1"/>
</dbReference>
<protein>
    <submittedName>
        <fullName evidence="1">Uncharacterized protein</fullName>
    </submittedName>
</protein>
<reference evidence="1 2" key="1">
    <citation type="submission" date="2018-12" db="EMBL/GenBank/DDBJ databases">
        <authorList>
            <consortium name="Pathogen Informatics"/>
        </authorList>
    </citation>
    <scope>NUCLEOTIDE SEQUENCE [LARGE SCALE GENOMIC DNA]</scope>
    <source>
        <strain evidence="1 2">NCTC10741</strain>
    </source>
</reference>
<dbReference type="AlphaFoldDB" id="A0A3P8JVZ0"/>
<evidence type="ECO:0000313" key="1">
    <source>
        <dbReference type="EMBL" id="VDR37014.1"/>
    </source>
</evidence>
<name>A0A3P8JVZ0_TSUPA</name>
<gene>
    <name evidence="1" type="ORF">NCTC10741_00109</name>
</gene>
<organism evidence="1 2">
    <name type="scientific">Tsukamurella paurometabola</name>
    <name type="common">Corynebacterium paurometabolum</name>
    <dbReference type="NCBI Taxonomy" id="2061"/>
    <lineage>
        <taxon>Bacteria</taxon>
        <taxon>Bacillati</taxon>
        <taxon>Actinomycetota</taxon>
        <taxon>Actinomycetes</taxon>
        <taxon>Mycobacteriales</taxon>
        <taxon>Tsukamurellaceae</taxon>
        <taxon>Tsukamurella</taxon>
    </lineage>
</organism>
<evidence type="ECO:0000313" key="2">
    <source>
        <dbReference type="Proteomes" id="UP000271626"/>
    </source>
</evidence>
<dbReference type="EMBL" id="LR131273">
    <property type="protein sequence ID" value="VDR37014.1"/>
    <property type="molecule type" value="Genomic_DNA"/>
</dbReference>
<proteinExistence type="predicted"/>
<sequence>MTTTVTPSYSDYLDARFTLDHIGEHDYSELRLALQWVNEFETAVRDAVAARFADRVHADDGRIISPAWDDLEQWQQDALFDAAMVGARTAQGGAR</sequence>
<accession>A0A3P8JVZ0</accession>
<dbReference type="OrthoDB" id="9975662at2"/>
<dbReference type="Proteomes" id="UP000271626">
    <property type="component" value="Chromosome"/>
</dbReference>